<dbReference type="Proteomes" id="UP000005387">
    <property type="component" value="Unassembled WGS sequence"/>
</dbReference>
<organism evidence="10 11">
    <name type="scientific">Paenibacillus curdlanolyticus YK9</name>
    <dbReference type="NCBI Taxonomy" id="717606"/>
    <lineage>
        <taxon>Bacteria</taxon>
        <taxon>Bacillati</taxon>
        <taxon>Bacillota</taxon>
        <taxon>Bacilli</taxon>
        <taxon>Bacillales</taxon>
        <taxon>Paenibacillaceae</taxon>
        <taxon>Paenibacillus</taxon>
    </lineage>
</organism>
<dbReference type="Pfam" id="PF06580">
    <property type="entry name" value="His_kinase"/>
    <property type="match status" value="1"/>
</dbReference>
<evidence type="ECO:0000256" key="7">
    <source>
        <dbReference type="SAM" id="Coils"/>
    </source>
</evidence>
<feature type="coiled-coil region" evidence="7">
    <location>
        <begin position="47"/>
        <end position="74"/>
    </location>
</feature>
<dbReference type="Pfam" id="PF02518">
    <property type="entry name" value="HATPase_c"/>
    <property type="match status" value="1"/>
</dbReference>
<keyword evidence="2" id="KW-1003">Cell membrane</keyword>
<dbReference type="PROSITE" id="PS50885">
    <property type="entry name" value="HAMP"/>
    <property type="match status" value="1"/>
</dbReference>
<dbReference type="PANTHER" id="PTHR34220:SF7">
    <property type="entry name" value="SENSOR HISTIDINE KINASE YPDA"/>
    <property type="match status" value="1"/>
</dbReference>
<dbReference type="InterPro" id="IPR050640">
    <property type="entry name" value="Bact_2-comp_sensor_kinase"/>
</dbReference>
<dbReference type="Gene3D" id="3.30.565.10">
    <property type="entry name" value="Histidine kinase-like ATPase, C-terminal domain"/>
    <property type="match status" value="1"/>
</dbReference>
<dbReference type="RefSeq" id="WP_006037079.1">
    <property type="nucleotide sequence ID" value="NZ_AEDD01000002.1"/>
</dbReference>
<name>E0I5Z2_9BACL</name>
<evidence type="ECO:0000256" key="1">
    <source>
        <dbReference type="ARBA" id="ARBA00004651"/>
    </source>
</evidence>
<evidence type="ECO:0000256" key="6">
    <source>
        <dbReference type="ARBA" id="ARBA00023136"/>
    </source>
</evidence>
<dbReference type="GO" id="GO:0005886">
    <property type="term" value="C:plasma membrane"/>
    <property type="evidence" value="ECO:0007669"/>
    <property type="project" value="UniProtKB-SubCell"/>
</dbReference>
<dbReference type="InterPro" id="IPR003660">
    <property type="entry name" value="HAMP_dom"/>
</dbReference>
<proteinExistence type="predicted"/>
<dbReference type="PANTHER" id="PTHR34220">
    <property type="entry name" value="SENSOR HISTIDINE KINASE YPDA"/>
    <property type="match status" value="1"/>
</dbReference>
<accession>E0I5Z2</accession>
<evidence type="ECO:0000256" key="3">
    <source>
        <dbReference type="ARBA" id="ARBA00022553"/>
    </source>
</evidence>
<dbReference type="Gene3D" id="6.10.340.10">
    <property type="match status" value="1"/>
</dbReference>
<dbReference type="AlphaFoldDB" id="E0I5Z2"/>
<sequence length="583" mass="66101">MRHRLQNMNTLRNQILAMFLLVMAIVLCFVGLTTYTRVSALIKNNAERQLKQTANEATGRLETLYRQLDMLSSQVMTTTEVQQLLLQHTYGQRASLQQRQSLMQSVSTFQVYSDGIQAFDLYANNYSSMFPLDDTTLNGRIGSAWIQQIDLARGKLVWIGQDPKDPNYFLAVRQVRLIDHWFASGGYLLIRVNRSYFDLGVQGDQQRDELMLLLDRNQLLITSNFAGNSKAVVHSNGQTVTIRGKEYIQVDQKSELTGWKLVILTPVSTVLEGITVLRTAIIVSGCVGFLICLLCSFFLSSMITRPILRLIKTMRGSRLGEMRPSPEVQSTVEINELTKTYNQMVEHMNELIQVIYEKELVRSRSELKALQAQINPHFLYNTLEALFWSLQEKEEEELAELVVAMSELFRYTIGSDGMSEWVTFSAELEHIERYMQLMQLRMGDRLSWNIEVAPECLNIRIPKLIIQPIVENAILHGIGNKKGPGCVSLTIQADHETSGWLVQVTDDGPGMDEQTVHSLMNERESAGITNTKGNGMAIDNVNKRLHLYYKDSSLHGLSIRSALGEGTQVSFLIPGDEGWHEIQ</sequence>
<dbReference type="GO" id="GO:0000155">
    <property type="term" value="F:phosphorelay sensor kinase activity"/>
    <property type="evidence" value="ECO:0007669"/>
    <property type="project" value="InterPro"/>
</dbReference>
<dbReference type="STRING" id="717606.PaecuDRAFT_1064"/>
<evidence type="ECO:0000259" key="9">
    <source>
        <dbReference type="PROSITE" id="PS50885"/>
    </source>
</evidence>
<dbReference type="OrthoDB" id="9776552at2"/>
<keyword evidence="3" id="KW-0597">Phosphoprotein</keyword>
<keyword evidence="7" id="KW-0175">Coiled coil</keyword>
<keyword evidence="11" id="KW-1185">Reference proteome</keyword>
<comment type="subcellular location">
    <subcellularLocation>
        <location evidence="1">Cell membrane</location>
        <topology evidence="1">Multi-pass membrane protein</topology>
    </subcellularLocation>
</comment>
<keyword evidence="6 8" id="KW-0472">Membrane</keyword>
<dbReference type="InterPro" id="IPR003594">
    <property type="entry name" value="HATPase_dom"/>
</dbReference>
<feature type="transmembrane region" description="Helical" evidence="8">
    <location>
        <begin position="15"/>
        <end position="35"/>
    </location>
</feature>
<evidence type="ECO:0000256" key="2">
    <source>
        <dbReference type="ARBA" id="ARBA00022475"/>
    </source>
</evidence>
<feature type="transmembrane region" description="Helical" evidence="8">
    <location>
        <begin position="287"/>
        <end position="308"/>
    </location>
</feature>
<gene>
    <name evidence="10" type="ORF">PaecuDRAFT_1064</name>
</gene>
<evidence type="ECO:0000256" key="5">
    <source>
        <dbReference type="ARBA" id="ARBA00022777"/>
    </source>
</evidence>
<dbReference type="eggNOG" id="COG2972">
    <property type="taxonomic scope" value="Bacteria"/>
</dbReference>
<evidence type="ECO:0000313" key="11">
    <source>
        <dbReference type="Proteomes" id="UP000005387"/>
    </source>
</evidence>
<keyword evidence="5 10" id="KW-0418">Kinase</keyword>
<dbReference type="SUPFAM" id="SSF55874">
    <property type="entry name" value="ATPase domain of HSP90 chaperone/DNA topoisomerase II/histidine kinase"/>
    <property type="match status" value="1"/>
</dbReference>
<evidence type="ECO:0000256" key="8">
    <source>
        <dbReference type="SAM" id="Phobius"/>
    </source>
</evidence>
<keyword evidence="8" id="KW-0812">Transmembrane</keyword>
<reference evidence="10 11" key="1">
    <citation type="submission" date="2010-07" db="EMBL/GenBank/DDBJ databases">
        <title>The draft genome of Paenibacillus curdlanolyticus YK9.</title>
        <authorList>
            <consortium name="US DOE Joint Genome Institute (JGI-PGF)"/>
            <person name="Lucas S."/>
            <person name="Copeland A."/>
            <person name="Lapidus A."/>
            <person name="Cheng J.-F."/>
            <person name="Bruce D."/>
            <person name="Goodwin L."/>
            <person name="Pitluck S."/>
            <person name="Land M.L."/>
            <person name="Hauser L."/>
            <person name="Chang Y.-J."/>
            <person name="Jeffries C."/>
            <person name="Anderson I.J."/>
            <person name="Johnson E."/>
            <person name="Loganathan U."/>
            <person name="Mulhopadhyay B."/>
            <person name="Kyrpides N."/>
            <person name="Woyke T.J."/>
        </authorList>
    </citation>
    <scope>NUCLEOTIDE SEQUENCE [LARGE SCALE GENOMIC DNA]</scope>
    <source>
        <strain evidence="10 11">YK9</strain>
    </source>
</reference>
<dbReference type="InterPro" id="IPR010559">
    <property type="entry name" value="Sig_transdc_His_kin_internal"/>
</dbReference>
<evidence type="ECO:0000256" key="4">
    <source>
        <dbReference type="ARBA" id="ARBA00022679"/>
    </source>
</evidence>
<dbReference type="InterPro" id="IPR036890">
    <property type="entry name" value="HATPase_C_sf"/>
</dbReference>
<keyword evidence="8" id="KW-1133">Transmembrane helix</keyword>
<dbReference type="SMART" id="SM00304">
    <property type="entry name" value="HAMP"/>
    <property type="match status" value="1"/>
</dbReference>
<dbReference type="CDD" id="cd06225">
    <property type="entry name" value="HAMP"/>
    <property type="match status" value="1"/>
</dbReference>
<dbReference type="EMBL" id="AEDD01000002">
    <property type="protein sequence ID" value="EFM12384.1"/>
    <property type="molecule type" value="Genomic_DNA"/>
</dbReference>
<feature type="domain" description="HAMP" evidence="9">
    <location>
        <begin position="301"/>
        <end position="353"/>
    </location>
</feature>
<protein>
    <submittedName>
        <fullName evidence="10">Integral membrane sensor signal transduction histidine kinase</fullName>
    </submittedName>
</protein>
<evidence type="ECO:0000313" key="10">
    <source>
        <dbReference type="EMBL" id="EFM12384.1"/>
    </source>
</evidence>
<keyword evidence="4" id="KW-0808">Transferase</keyword>